<dbReference type="Gene3D" id="1.10.20.10">
    <property type="entry name" value="Histone, subunit A"/>
    <property type="match status" value="1"/>
</dbReference>
<dbReference type="PANTHER" id="PTHR11064:SF9">
    <property type="entry name" value="NUCLEAR TRANSCRIPTION FACTOR Y SUBUNIT BETA"/>
    <property type="match status" value="1"/>
</dbReference>
<feature type="region of interest" description="Disordered" evidence="5">
    <location>
        <begin position="179"/>
        <end position="246"/>
    </location>
</feature>
<dbReference type="Proteomes" id="UP000324748">
    <property type="component" value="Unassembled WGS sequence"/>
</dbReference>
<dbReference type="InterPro" id="IPR009072">
    <property type="entry name" value="Histone-fold"/>
</dbReference>
<evidence type="ECO:0000256" key="5">
    <source>
        <dbReference type="SAM" id="MobiDB-lite"/>
    </source>
</evidence>
<dbReference type="InterPro" id="IPR027113">
    <property type="entry name" value="Transc_fact_NFYB/HAP3"/>
</dbReference>
<keyword evidence="2" id="KW-0805">Transcription regulation</keyword>
<dbReference type="Pfam" id="PF00808">
    <property type="entry name" value="CBFD_NFYB_HMF"/>
    <property type="match status" value="1"/>
</dbReference>
<dbReference type="OrthoDB" id="386949at2759"/>
<evidence type="ECO:0000313" key="7">
    <source>
        <dbReference type="EMBL" id="KAA1114822.1"/>
    </source>
</evidence>
<sequence length="246" mass="27005">MHGGWGWAVDGGVWGCVLMSQKLLANPSDARMEDGETIFPTTASLSVIAPHPTATTTTEAGGSGNADHAGRGSAPIKETEVDRFNPQHLLLPLSNISKLMKASVPLDSKISNPSKLLIQACVSEFISFLTSDANEQVLAEKRRTLNGVDLICAVRRLGFEGYYEALQIYLAKYRTVANETGKRHRRPRADDDQEEPEDMPNTRPAKRAKVRPARPIDQAQPAHLGRQDDDEAEEDDDEDDESDKAK</sequence>
<evidence type="ECO:0000256" key="4">
    <source>
        <dbReference type="ARBA" id="ARBA00023163"/>
    </source>
</evidence>
<dbReference type="InterPro" id="IPR003958">
    <property type="entry name" value="CBFA_NFYB_domain"/>
</dbReference>
<feature type="domain" description="Transcription factor CBF/NF-Y/archaeal histone" evidence="6">
    <location>
        <begin position="91"/>
        <end position="154"/>
    </location>
</feature>
<dbReference type="SUPFAM" id="SSF47113">
    <property type="entry name" value="Histone-fold"/>
    <property type="match status" value="1"/>
</dbReference>
<name>A0A5B0QNR4_PUCGR</name>
<proteinExistence type="inferred from homology"/>
<dbReference type="PRINTS" id="PR00615">
    <property type="entry name" value="CCAATSUBUNTA"/>
</dbReference>
<dbReference type="EMBL" id="VSWC01000014">
    <property type="protein sequence ID" value="KAA1114822.1"/>
    <property type="molecule type" value="Genomic_DNA"/>
</dbReference>
<keyword evidence="4" id="KW-0804">Transcription</keyword>
<dbReference type="GO" id="GO:0016602">
    <property type="term" value="C:CCAAT-binding factor complex"/>
    <property type="evidence" value="ECO:0007669"/>
    <property type="project" value="InterPro"/>
</dbReference>
<keyword evidence="8" id="KW-1185">Reference proteome</keyword>
<feature type="region of interest" description="Disordered" evidence="5">
    <location>
        <begin position="53"/>
        <end position="73"/>
    </location>
</feature>
<comment type="caution">
    <text evidence="7">The sequence shown here is derived from an EMBL/GenBank/DDBJ whole genome shotgun (WGS) entry which is preliminary data.</text>
</comment>
<protein>
    <recommendedName>
        <fullName evidence="6">Transcription factor CBF/NF-Y/archaeal histone domain-containing protein</fullName>
    </recommendedName>
</protein>
<organism evidence="7 8">
    <name type="scientific">Puccinia graminis f. sp. tritici</name>
    <dbReference type="NCBI Taxonomy" id="56615"/>
    <lineage>
        <taxon>Eukaryota</taxon>
        <taxon>Fungi</taxon>
        <taxon>Dikarya</taxon>
        <taxon>Basidiomycota</taxon>
        <taxon>Pucciniomycotina</taxon>
        <taxon>Pucciniomycetes</taxon>
        <taxon>Pucciniales</taxon>
        <taxon>Pucciniaceae</taxon>
        <taxon>Puccinia</taxon>
    </lineage>
</organism>
<evidence type="ECO:0000256" key="3">
    <source>
        <dbReference type="ARBA" id="ARBA00023125"/>
    </source>
</evidence>
<gene>
    <name evidence="7" type="ORF">PGT21_024510</name>
</gene>
<accession>A0A5B0QNR4</accession>
<dbReference type="CDD" id="cd22907">
    <property type="entry name" value="HFD_NFYB"/>
    <property type="match status" value="1"/>
</dbReference>
<comment type="similarity">
    <text evidence="1">Belongs to the NFYB/HAP3 subunit family.</text>
</comment>
<evidence type="ECO:0000256" key="1">
    <source>
        <dbReference type="ARBA" id="ARBA00009053"/>
    </source>
</evidence>
<evidence type="ECO:0000313" key="8">
    <source>
        <dbReference type="Proteomes" id="UP000324748"/>
    </source>
</evidence>
<dbReference type="GO" id="GO:0000978">
    <property type="term" value="F:RNA polymerase II cis-regulatory region sequence-specific DNA binding"/>
    <property type="evidence" value="ECO:0007669"/>
    <property type="project" value="TreeGrafter"/>
</dbReference>
<dbReference type="PANTHER" id="PTHR11064">
    <property type="entry name" value="CCAAT-BINDING TRANSCRIPTION FACTOR-RELATED"/>
    <property type="match status" value="1"/>
</dbReference>
<keyword evidence="3" id="KW-0238">DNA-binding</keyword>
<dbReference type="GO" id="GO:0046982">
    <property type="term" value="F:protein heterodimerization activity"/>
    <property type="evidence" value="ECO:0007669"/>
    <property type="project" value="InterPro"/>
</dbReference>
<feature type="compositionally biased region" description="Acidic residues" evidence="5">
    <location>
        <begin position="228"/>
        <end position="246"/>
    </location>
</feature>
<evidence type="ECO:0000259" key="6">
    <source>
        <dbReference type="Pfam" id="PF00808"/>
    </source>
</evidence>
<dbReference type="AlphaFoldDB" id="A0A5B0QNR4"/>
<reference evidence="7 8" key="1">
    <citation type="submission" date="2019-05" db="EMBL/GenBank/DDBJ databases">
        <title>Emergence of the Ug99 lineage of the wheat stem rust pathogen through somatic hybridization.</title>
        <authorList>
            <person name="Li F."/>
            <person name="Upadhyaya N.M."/>
            <person name="Sperschneider J."/>
            <person name="Matny O."/>
            <person name="Nguyen-Phuc H."/>
            <person name="Mago R."/>
            <person name="Raley C."/>
            <person name="Miller M.E."/>
            <person name="Silverstein K.A.T."/>
            <person name="Henningsen E."/>
            <person name="Hirsch C.D."/>
            <person name="Visser B."/>
            <person name="Pretorius Z.A."/>
            <person name="Steffenson B.J."/>
            <person name="Schwessinger B."/>
            <person name="Dodds P.N."/>
            <person name="Figueroa M."/>
        </authorList>
    </citation>
    <scope>NUCLEOTIDE SEQUENCE [LARGE SCALE GENOMIC DNA]</scope>
    <source>
        <strain evidence="7">21-0</strain>
    </source>
</reference>
<dbReference type="GO" id="GO:0001228">
    <property type="term" value="F:DNA-binding transcription activator activity, RNA polymerase II-specific"/>
    <property type="evidence" value="ECO:0007669"/>
    <property type="project" value="InterPro"/>
</dbReference>
<evidence type="ECO:0000256" key="2">
    <source>
        <dbReference type="ARBA" id="ARBA00023015"/>
    </source>
</evidence>